<reference evidence="3 4" key="1">
    <citation type="submission" date="2020-08" db="EMBL/GenBank/DDBJ databases">
        <title>Genomic Encyclopedia of Type Strains, Phase IV (KMG-IV): sequencing the most valuable type-strain genomes for metagenomic binning, comparative biology and taxonomic classification.</title>
        <authorList>
            <person name="Goeker M."/>
        </authorList>
    </citation>
    <scope>NUCLEOTIDE SEQUENCE [LARGE SCALE GENOMIC DNA]</scope>
    <source>
        <strain evidence="3 4">DSM 28760</strain>
    </source>
</reference>
<evidence type="ECO:0000259" key="1">
    <source>
        <dbReference type="Pfam" id="PF01272"/>
    </source>
</evidence>
<accession>A0A7W6EFQ4</accession>
<dbReference type="GO" id="GO:0032784">
    <property type="term" value="P:regulation of DNA-templated transcription elongation"/>
    <property type="evidence" value="ECO:0007669"/>
    <property type="project" value="InterPro"/>
</dbReference>
<dbReference type="GO" id="GO:0016301">
    <property type="term" value="F:kinase activity"/>
    <property type="evidence" value="ECO:0007669"/>
    <property type="project" value="UniProtKB-KW"/>
</dbReference>
<feature type="domain" description="Regulator of nucleoside diphosphate kinase N-terminal" evidence="2">
    <location>
        <begin position="10"/>
        <end position="50"/>
    </location>
</feature>
<feature type="domain" description="Transcription elongation factor GreA/GreB C-terminal" evidence="1">
    <location>
        <begin position="56"/>
        <end position="129"/>
    </location>
</feature>
<dbReference type="PANTHER" id="PTHR30437:SF5">
    <property type="entry name" value="REGULATOR OF NUCLEOSIDE DIPHOSPHATE KINASE"/>
    <property type="match status" value="1"/>
</dbReference>
<keyword evidence="3" id="KW-0418">Kinase</keyword>
<dbReference type="Pfam" id="PF01272">
    <property type="entry name" value="GreA_GreB"/>
    <property type="match status" value="1"/>
</dbReference>
<dbReference type="Gene3D" id="3.10.50.30">
    <property type="entry name" value="Transcription elongation factor, GreA/GreB, C-terminal domain"/>
    <property type="match status" value="1"/>
</dbReference>
<keyword evidence="3" id="KW-0808">Transferase</keyword>
<dbReference type="NCBIfam" id="NF004396">
    <property type="entry name" value="PRK05753.1"/>
    <property type="match status" value="1"/>
</dbReference>
<evidence type="ECO:0000259" key="2">
    <source>
        <dbReference type="Pfam" id="PF14760"/>
    </source>
</evidence>
<evidence type="ECO:0000313" key="3">
    <source>
        <dbReference type="EMBL" id="MBB3808999.1"/>
    </source>
</evidence>
<dbReference type="AlphaFoldDB" id="A0A7W6EFQ4"/>
<dbReference type="InterPro" id="IPR029462">
    <property type="entry name" value="Rnk_N"/>
</dbReference>
<organism evidence="3 4">
    <name type="scientific">Pseudochelatococcus contaminans</name>
    <dbReference type="NCBI Taxonomy" id="1538103"/>
    <lineage>
        <taxon>Bacteria</taxon>
        <taxon>Pseudomonadati</taxon>
        <taxon>Pseudomonadota</taxon>
        <taxon>Alphaproteobacteria</taxon>
        <taxon>Hyphomicrobiales</taxon>
        <taxon>Chelatococcaceae</taxon>
        <taxon>Pseudochelatococcus</taxon>
    </lineage>
</organism>
<dbReference type="SUPFAM" id="SSF54534">
    <property type="entry name" value="FKBP-like"/>
    <property type="match status" value="1"/>
</dbReference>
<dbReference type="Gene3D" id="1.10.286.20">
    <property type="match status" value="1"/>
</dbReference>
<comment type="caution">
    <text evidence="3">The sequence shown here is derived from an EMBL/GenBank/DDBJ whole genome shotgun (WGS) entry which is preliminary data.</text>
</comment>
<name>A0A7W6EFQ4_9HYPH</name>
<dbReference type="GO" id="GO:0006354">
    <property type="term" value="P:DNA-templated transcription elongation"/>
    <property type="evidence" value="ECO:0007669"/>
    <property type="project" value="TreeGrafter"/>
</dbReference>
<dbReference type="GO" id="GO:0003677">
    <property type="term" value="F:DNA binding"/>
    <property type="evidence" value="ECO:0007669"/>
    <property type="project" value="InterPro"/>
</dbReference>
<dbReference type="InterPro" id="IPR001437">
    <property type="entry name" value="Tscrpt_elong_fac_GreA/B_C"/>
</dbReference>
<dbReference type="Proteomes" id="UP000537592">
    <property type="component" value="Unassembled WGS sequence"/>
</dbReference>
<protein>
    <submittedName>
        <fullName evidence="3">Regulator of nucleoside diphosphate kinase</fullName>
    </submittedName>
</protein>
<dbReference type="RefSeq" id="WP_183751005.1">
    <property type="nucleotide sequence ID" value="NZ_JACICC010000002.1"/>
</dbReference>
<keyword evidence="4" id="KW-1185">Reference proteome</keyword>
<evidence type="ECO:0000313" key="4">
    <source>
        <dbReference type="Proteomes" id="UP000537592"/>
    </source>
</evidence>
<dbReference type="InterPro" id="IPR036953">
    <property type="entry name" value="GreA/GreB_C_sf"/>
</dbReference>
<dbReference type="InterPro" id="IPR023459">
    <property type="entry name" value="Tscrpt_elong_fac_GreA/B_fam"/>
</dbReference>
<gene>
    <name evidence="3" type="ORF">FHS81_001069</name>
</gene>
<dbReference type="GO" id="GO:0070063">
    <property type="term" value="F:RNA polymerase binding"/>
    <property type="evidence" value="ECO:0007669"/>
    <property type="project" value="InterPro"/>
</dbReference>
<dbReference type="PANTHER" id="PTHR30437">
    <property type="entry name" value="TRANSCRIPTION ELONGATION FACTOR GREA"/>
    <property type="match status" value="1"/>
</dbReference>
<dbReference type="EMBL" id="JACICC010000002">
    <property type="protein sequence ID" value="MBB3808999.1"/>
    <property type="molecule type" value="Genomic_DNA"/>
</dbReference>
<proteinExistence type="predicted"/>
<dbReference type="Pfam" id="PF14760">
    <property type="entry name" value="Rnk_N"/>
    <property type="match status" value="1"/>
</dbReference>
<sequence>MTKSGRIALPKIVIGDEEHERLSALANSIAARQPELAEELLAEMDRARVVKSAKVPADVVRMNAEVEFETDEGHRRRVTLVYPGEADISSGRISILTPIGAALIGLSAGQSFSFEARDGRQQRLTVLSVGPAASPVVKPEGEGSAVIDLGNARDARAVARPAAGISGEDDPGPSAA</sequence>